<comment type="caution">
    <text evidence="1">The sequence shown here is derived from an EMBL/GenBank/DDBJ whole genome shotgun (WGS) entry which is preliminary data.</text>
</comment>
<gene>
    <name evidence="1" type="ORF">QQ020_25095</name>
</gene>
<evidence type="ECO:0000313" key="1">
    <source>
        <dbReference type="EMBL" id="MDN5215380.1"/>
    </source>
</evidence>
<accession>A0ABT8LC75</accession>
<dbReference type="EMBL" id="JAUJEB010000006">
    <property type="protein sequence ID" value="MDN5215380.1"/>
    <property type="molecule type" value="Genomic_DNA"/>
</dbReference>
<sequence>MNRLKKIVRILIWALFILLASMGIGAPISFNSRERYMDREIRIEQVEKKDEESDAESTDELKKT</sequence>
<evidence type="ECO:0008006" key="3">
    <source>
        <dbReference type="Google" id="ProtNLM"/>
    </source>
</evidence>
<keyword evidence="2" id="KW-1185">Reference proteome</keyword>
<dbReference type="Proteomes" id="UP001172083">
    <property type="component" value="Unassembled WGS sequence"/>
</dbReference>
<name>A0ABT8LC75_9BACT</name>
<evidence type="ECO:0000313" key="2">
    <source>
        <dbReference type="Proteomes" id="UP001172083"/>
    </source>
</evidence>
<proteinExistence type="predicted"/>
<reference evidence="1" key="1">
    <citation type="submission" date="2023-06" db="EMBL/GenBank/DDBJ databases">
        <title>Genomic of Agaribacillus aureum.</title>
        <authorList>
            <person name="Wang G."/>
        </authorList>
    </citation>
    <scope>NUCLEOTIDE SEQUENCE</scope>
    <source>
        <strain evidence="1">BMA12</strain>
    </source>
</reference>
<protein>
    <recommendedName>
        <fullName evidence="3">Secreted protein</fullName>
    </recommendedName>
</protein>
<organism evidence="1 2">
    <name type="scientific">Agaribacillus aureus</name>
    <dbReference type="NCBI Taxonomy" id="3051825"/>
    <lineage>
        <taxon>Bacteria</taxon>
        <taxon>Pseudomonadati</taxon>
        <taxon>Bacteroidota</taxon>
        <taxon>Cytophagia</taxon>
        <taxon>Cytophagales</taxon>
        <taxon>Splendidivirgaceae</taxon>
        <taxon>Agaribacillus</taxon>
    </lineage>
</organism>
<dbReference type="RefSeq" id="WP_346760714.1">
    <property type="nucleotide sequence ID" value="NZ_JAUJEB010000006.1"/>
</dbReference>